<dbReference type="Proteomes" id="UP001156708">
    <property type="component" value="Unassembled WGS sequence"/>
</dbReference>
<proteinExistence type="predicted"/>
<dbReference type="Gene3D" id="3.30.9.10">
    <property type="entry name" value="D-Amino Acid Oxidase, subunit A, domain 2"/>
    <property type="match status" value="1"/>
</dbReference>
<evidence type="ECO:0000313" key="2">
    <source>
        <dbReference type="EMBL" id="GLQ83135.1"/>
    </source>
</evidence>
<dbReference type="InterPro" id="IPR036188">
    <property type="entry name" value="FAD/NAD-bd_sf"/>
</dbReference>
<dbReference type="Gene3D" id="3.50.50.60">
    <property type="entry name" value="FAD/NAD(P)-binding domain"/>
    <property type="match status" value="1"/>
</dbReference>
<reference evidence="3" key="1">
    <citation type="journal article" date="2019" name="Int. J. Syst. Evol. Microbiol.">
        <title>The Global Catalogue of Microorganisms (GCM) 10K type strain sequencing project: providing services to taxonomists for standard genome sequencing and annotation.</title>
        <authorList>
            <consortium name="The Broad Institute Genomics Platform"/>
            <consortium name="The Broad Institute Genome Sequencing Center for Infectious Disease"/>
            <person name="Wu L."/>
            <person name="Ma J."/>
        </authorList>
    </citation>
    <scope>NUCLEOTIDE SEQUENCE [LARGE SCALE GENOMIC DNA]</scope>
    <source>
        <strain evidence="3">NBRC 12467</strain>
    </source>
</reference>
<dbReference type="SUPFAM" id="SSF51905">
    <property type="entry name" value="FAD/NAD(P)-binding domain"/>
    <property type="match status" value="1"/>
</dbReference>
<dbReference type="InterPro" id="IPR002938">
    <property type="entry name" value="FAD-bd"/>
</dbReference>
<sequence>MVRAQHRSVLISGASIAGLTLAFWLDHYGFDVTVVERASTIRTGGYPIDVRGTATDVVERMGLLSQIQEAHIASRDVTFVDGAGHVLGNIPIYEAIGNKQRDVELPRGTLTTLLYEATRGGRVNYRFDASIASLHDVGKGVDVGFTNGEVARYDVIIGADGLHSHTRNLVFGPEELFRHSLGFCFNLFSIPNDGEVSHGAVIHAEPGRTAGVWAIQDNPSAFGFLAFEIDEVEKKFSRDAKEQMKRTRAVFSGMGWKVPHLLNVMEAPDDLYFDTVSQIRMPRWSAGRVALVGDAACAPSFRSGQGTSLALVGAYVLAGELAVCDTPEEAFAAYEHLVRPFSEANQTLATDDNGAFFLPKTQRDIEVRNHILSEIARNGTEGIFDARRARVYNFLHLPDYRTV</sequence>
<dbReference type="Pfam" id="PF01494">
    <property type="entry name" value="FAD_binding_3"/>
    <property type="match status" value="1"/>
</dbReference>
<comment type="caution">
    <text evidence="2">The sequence shown here is derived from an EMBL/GenBank/DDBJ whole genome shotgun (WGS) entry which is preliminary data.</text>
</comment>
<feature type="domain" description="FAD-binding" evidence="1">
    <location>
        <begin position="8"/>
        <end position="344"/>
    </location>
</feature>
<dbReference type="PRINTS" id="PR00420">
    <property type="entry name" value="RNGMNOXGNASE"/>
</dbReference>
<accession>A0AA37W8D3</accession>
<keyword evidence="3" id="KW-1185">Reference proteome</keyword>
<dbReference type="AlphaFoldDB" id="A0AA37W8D3"/>
<dbReference type="PANTHER" id="PTHR46865">
    <property type="entry name" value="OXIDOREDUCTASE-RELATED"/>
    <property type="match status" value="1"/>
</dbReference>
<gene>
    <name evidence="2" type="ORF">GCM10007872_00430</name>
</gene>
<name>A0AA37W8D3_9PROT</name>
<dbReference type="PANTHER" id="PTHR46865:SF2">
    <property type="entry name" value="MONOOXYGENASE"/>
    <property type="match status" value="1"/>
</dbReference>
<dbReference type="InterPro" id="IPR051704">
    <property type="entry name" value="FAD_aromatic-hydroxylase"/>
</dbReference>
<evidence type="ECO:0000259" key="1">
    <source>
        <dbReference type="Pfam" id="PF01494"/>
    </source>
</evidence>
<dbReference type="GO" id="GO:0071949">
    <property type="term" value="F:FAD binding"/>
    <property type="evidence" value="ECO:0007669"/>
    <property type="project" value="InterPro"/>
</dbReference>
<protein>
    <submittedName>
        <fullName evidence="2">Oxidoreductase</fullName>
    </submittedName>
</protein>
<dbReference type="EMBL" id="BSNZ01000002">
    <property type="protein sequence ID" value="GLQ83135.1"/>
    <property type="molecule type" value="Genomic_DNA"/>
</dbReference>
<evidence type="ECO:0000313" key="3">
    <source>
        <dbReference type="Proteomes" id="UP001156708"/>
    </source>
</evidence>
<organism evidence="2 3">
    <name type="scientific">Gluconobacter sphaericus NBRC 12467</name>
    <dbReference type="NCBI Taxonomy" id="1307951"/>
    <lineage>
        <taxon>Bacteria</taxon>
        <taxon>Pseudomonadati</taxon>
        <taxon>Pseudomonadota</taxon>
        <taxon>Alphaproteobacteria</taxon>
        <taxon>Acetobacterales</taxon>
        <taxon>Acetobacteraceae</taxon>
        <taxon>Gluconobacter</taxon>
    </lineage>
</organism>